<dbReference type="InterPro" id="IPR011545">
    <property type="entry name" value="DEAD/DEAH_box_helicase_dom"/>
</dbReference>
<keyword evidence="2" id="KW-0378">Hydrolase</keyword>
<dbReference type="PANTHER" id="PTHR12131:SF1">
    <property type="entry name" value="ATP-DEPENDENT RNA HELICASE SUPV3L1, MITOCHONDRIAL-RELATED"/>
    <property type="match status" value="1"/>
</dbReference>
<keyword evidence="3 5" id="KW-0347">Helicase</keyword>
<evidence type="ECO:0000256" key="4">
    <source>
        <dbReference type="ARBA" id="ARBA00022840"/>
    </source>
</evidence>
<dbReference type="InterPro" id="IPR021904">
    <property type="entry name" value="DUF3516"/>
</dbReference>
<name>A0A7I7K4Z8_9MYCO</name>
<gene>
    <name evidence="5" type="ORF">MDUV_40150</name>
</gene>
<evidence type="ECO:0000256" key="2">
    <source>
        <dbReference type="ARBA" id="ARBA00022801"/>
    </source>
</evidence>
<accession>A0A7I7K4Z8</accession>
<keyword evidence="1" id="KW-0547">Nucleotide-binding</keyword>
<evidence type="ECO:0000256" key="1">
    <source>
        <dbReference type="ARBA" id="ARBA00022741"/>
    </source>
</evidence>
<dbReference type="Gene3D" id="3.40.50.300">
    <property type="entry name" value="P-loop containing nucleotide triphosphate hydrolases"/>
    <property type="match status" value="2"/>
</dbReference>
<evidence type="ECO:0000313" key="6">
    <source>
        <dbReference type="Proteomes" id="UP000467006"/>
    </source>
</evidence>
<dbReference type="Pfam" id="PF00270">
    <property type="entry name" value="DEAD"/>
    <property type="match status" value="1"/>
</dbReference>
<dbReference type="AlphaFoldDB" id="A0A7I7K4Z8"/>
<dbReference type="SMART" id="SM00487">
    <property type="entry name" value="DEXDc"/>
    <property type="match status" value="1"/>
</dbReference>
<dbReference type="PROSITE" id="PS51194">
    <property type="entry name" value="HELICASE_CTER"/>
    <property type="match status" value="1"/>
</dbReference>
<dbReference type="GO" id="GO:0005524">
    <property type="term" value="F:ATP binding"/>
    <property type="evidence" value="ECO:0007669"/>
    <property type="project" value="UniProtKB-KW"/>
</dbReference>
<dbReference type="KEGG" id="mdu:MDUV_40150"/>
<dbReference type="SMART" id="SM00490">
    <property type="entry name" value="HELICc"/>
    <property type="match status" value="1"/>
</dbReference>
<dbReference type="PANTHER" id="PTHR12131">
    <property type="entry name" value="ATP-DEPENDENT RNA AND DNA HELICASE"/>
    <property type="match status" value="1"/>
</dbReference>
<dbReference type="OrthoDB" id="3229913at2"/>
<dbReference type="SUPFAM" id="SSF52540">
    <property type="entry name" value="P-loop containing nucleoside triphosphate hydrolases"/>
    <property type="match status" value="1"/>
</dbReference>
<dbReference type="Proteomes" id="UP000467006">
    <property type="component" value="Chromosome"/>
</dbReference>
<dbReference type="PROSITE" id="PS51192">
    <property type="entry name" value="HELICASE_ATP_BIND_1"/>
    <property type="match status" value="1"/>
</dbReference>
<dbReference type="GO" id="GO:0004386">
    <property type="term" value="F:helicase activity"/>
    <property type="evidence" value="ECO:0007669"/>
    <property type="project" value="UniProtKB-KW"/>
</dbReference>
<dbReference type="RefSeq" id="WP_098000634.1">
    <property type="nucleotide sequence ID" value="NZ_AP022563.1"/>
</dbReference>
<proteinExistence type="predicted"/>
<dbReference type="GO" id="GO:0003676">
    <property type="term" value="F:nucleic acid binding"/>
    <property type="evidence" value="ECO:0007669"/>
    <property type="project" value="InterPro"/>
</dbReference>
<keyword evidence="4" id="KW-0067">ATP-binding</keyword>
<organism evidence="5 6">
    <name type="scientific">Mycolicibacterium duvalii</name>
    <dbReference type="NCBI Taxonomy" id="39688"/>
    <lineage>
        <taxon>Bacteria</taxon>
        <taxon>Bacillati</taxon>
        <taxon>Actinomycetota</taxon>
        <taxon>Actinomycetes</taxon>
        <taxon>Mycobacteriales</taxon>
        <taxon>Mycobacteriaceae</taxon>
        <taxon>Mycolicibacterium</taxon>
    </lineage>
</organism>
<dbReference type="InterPro" id="IPR027417">
    <property type="entry name" value="P-loop_NTPase"/>
</dbReference>
<keyword evidence="6" id="KW-1185">Reference proteome</keyword>
<dbReference type="InterPro" id="IPR001650">
    <property type="entry name" value="Helicase_C-like"/>
</dbReference>
<reference evidence="5 6" key="1">
    <citation type="journal article" date="2019" name="Emerg. Microbes Infect.">
        <title>Comprehensive subspecies identification of 175 nontuberculous mycobacteria species based on 7547 genomic profiles.</title>
        <authorList>
            <person name="Matsumoto Y."/>
            <person name="Kinjo T."/>
            <person name="Motooka D."/>
            <person name="Nabeya D."/>
            <person name="Jung N."/>
            <person name="Uechi K."/>
            <person name="Horii T."/>
            <person name="Iida T."/>
            <person name="Fujita J."/>
            <person name="Nakamura S."/>
        </authorList>
    </citation>
    <scope>NUCLEOTIDE SEQUENCE [LARGE SCALE GENOMIC DNA]</scope>
    <source>
        <strain evidence="5 6">JCM 6396</strain>
    </source>
</reference>
<sequence>MDLSAPTGLADDPDALFTAYAAWAAEQGTTLYPAQEEALIELLSGAHVVLATPTGSGKSLVATGAIYAALAAGRRSYYTAPIKALVSEKFFALCDVFGAEHVGMLTGDAAVNADAPIITCTAEVLANIALRGADAPTAEAMVVMDEFHFYGDQDRGWAWQVPLLELPRAQFLLMSATLGDVTALRADVTRRTGRPTALVAHAERPVPLFYSYATTPMHETIGELLDTGQAPVYVVHFTQASALERAQALMSVNVSSKEDKVAIRDAIGDFRFSSAFGNTLSRLVRHGIGVHHAGMLPKYRRLVEQLAQAGLLKVICGTDTLGVGINVPIRTVVFSALSKYDGTRTRLLNAREFHQIAGRAGRAGFDTVGTVVVQAPDHEVENLKQFAKVADDPKKRRKLVRRKVPEGMVPWSEATMTKLVDATPEPLVSRMRVSTAMILDVVARASEATGDEDRASEAKGYGAERGDPCIAMRRLLTDNHEPRKRQLALIREAVGIARSLLQAGVLERVDDPAGRFYRLTVDLPPDFALYQPLSTFALAAIELLDPAASTYALDVVSVIEATLEDPRQILAAQLKKARGEAIAQMKADGIEYDERMELLDEVSYPQPLAELLEHAFDVYRRSNPWAGDTHPAPKAVVREMWERASTFQEYVSLYGLTRSEGAVLRYLSDAVKALRSGIPAAARTEEVTDIVEWLGELVRQVDSSLLDEWEQLTSPHPEVAPVTVPARPRPLTGNERAFTAMVRNALFRRVELFALARWDELGRLDADSGWTAQRWEEVGTAYFTEHADVGTGADARGPALLIFDRGPRTWRVRQILDDPAGDHDWGFEVDVDLDASDEAGVAEIRMVDAGRMD</sequence>
<dbReference type="InterPro" id="IPR050699">
    <property type="entry name" value="RNA-DNA_Helicase"/>
</dbReference>
<evidence type="ECO:0000256" key="3">
    <source>
        <dbReference type="ARBA" id="ARBA00022806"/>
    </source>
</evidence>
<dbReference type="InterPro" id="IPR014001">
    <property type="entry name" value="Helicase_ATP-bd"/>
</dbReference>
<dbReference type="Pfam" id="PF00271">
    <property type="entry name" value="Helicase_C"/>
    <property type="match status" value="1"/>
</dbReference>
<evidence type="ECO:0000313" key="5">
    <source>
        <dbReference type="EMBL" id="BBX19155.1"/>
    </source>
</evidence>
<dbReference type="GO" id="GO:0016787">
    <property type="term" value="F:hydrolase activity"/>
    <property type="evidence" value="ECO:0007669"/>
    <property type="project" value="UniProtKB-KW"/>
</dbReference>
<dbReference type="Pfam" id="PF12029">
    <property type="entry name" value="DUF3516"/>
    <property type="match status" value="1"/>
</dbReference>
<dbReference type="EMBL" id="AP022563">
    <property type="protein sequence ID" value="BBX19155.1"/>
    <property type="molecule type" value="Genomic_DNA"/>
</dbReference>
<protein>
    <submittedName>
        <fullName evidence="5">DEAD/DEAH box helicase</fullName>
    </submittedName>
</protein>